<dbReference type="AlphaFoldDB" id="A0AAJ2SHC2"/>
<gene>
    <name evidence="1" type="ORF">SGQ18_12785</name>
    <name evidence="2" type="ORF">SGQ44_12040</name>
</gene>
<accession>A0AAJ2SHC2</accession>
<evidence type="ECO:0000313" key="4">
    <source>
        <dbReference type="Proteomes" id="UP001278738"/>
    </source>
</evidence>
<dbReference type="Proteomes" id="UP001270053">
    <property type="component" value="Unassembled WGS sequence"/>
</dbReference>
<evidence type="ECO:0000313" key="3">
    <source>
        <dbReference type="Proteomes" id="UP001270053"/>
    </source>
</evidence>
<reference evidence="2 4" key="1">
    <citation type="submission" date="2023-11" db="EMBL/GenBank/DDBJ databases">
        <title>Unpublished Manusciprt.</title>
        <authorList>
            <person name="Saticioglu I.B."/>
            <person name="Ay H."/>
            <person name="Ajmi N."/>
            <person name="Altun S."/>
            <person name="Duman M."/>
        </authorList>
    </citation>
    <scope>NUCLEOTIDE SEQUENCE</scope>
    <source>
        <strain evidence="1 4">Fl-33</strain>
        <strain evidence="2">Fl-77</strain>
    </source>
</reference>
<dbReference type="EMBL" id="JAWXVG010000005">
    <property type="protein sequence ID" value="MDX6183043.1"/>
    <property type="molecule type" value="Genomic_DNA"/>
</dbReference>
<proteinExistence type="predicted"/>
<protein>
    <submittedName>
        <fullName evidence="2">Uncharacterized protein</fullName>
    </submittedName>
</protein>
<sequence>MHWVLKGKSFEEIYNDLRNKLSSLDLLKTGFSMLNYDAVWSNDYD</sequence>
<evidence type="ECO:0000313" key="2">
    <source>
        <dbReference type="EMBL" id="MDX6186496.1"/>
    </source>
</evidence>
<keyword evidence="4" id="KW-1185">Reference proteome</keyword>
<comment type="caution">
    <text evidence="2">The sequence shown here is derived from an EMBL/GenBank/DDBJ whole genome shotgun (WGS) entry which is preliminary data.</text>
</comment>
<dbReference type="EMBL" id="JAWXVH010000005">
    <property type="protein sequence ID" value="MDX6186496.1"/>
    <property type="molecule type" value="Genomic_DNA"/>
</dbReference>
<organism evidence="2 3">
    <name type="scientific">Flavobacterium flavipigmentatum</name>
    <dbReference type="NCBI Taxonomy" id="2893884"/>
    <lineage>
        <taxon>Bacteria</taxon>
        <taxon>Pseudomonadati</taxon>
        <taxon>Bacteroidota</taxon>
        <taxon>Flavobacteriia</taxon>
        <taxon>Flavobacteriales</taxon>
        <taxon>Flavobacteriaceae</taxon>
        <taxon>Flavobacterium</taxon>
    </lineage>
</organism>
<dbReference type="Proteomes" id="UP001278738">
    <property type="component" value="Unassembled WGS sequence"/>
</dbReference>
<evidence type="ECO:0000313" key="1">
    <source>
        <dbReference type="EMBL" id="MDX6183043.1"/>
    </source>
</evidence>
<name>A0AAJ2SHC2_9FLAO</name>